<name>A0AAV9V6J1_9PEZI</name>
<keyword evidence="3" id="KW-1185">Reference proteome</keyword>
<reference evidence="2 3" key="1">
    <citation type="submission" date="2019-10" db="EMBL/GenBank/DDBJ databases">
        <authorList>
            <person name="Palmer J.M."/>
        </authorList>
    </citation>
    <scope>NUCLEOTIDE SEQUENCE [LARGE SCALE GENOMIC DNA]</scope>
    <source>
        <strain evidence="2 3">TWF696</strain>
    </source>
</reference>
<sequence>MEALVADEGITRKSVIQKLTGIKAALSKGQEMSEGDKSHPSFGTPTKKRKLPAPSPNGKKRRAKQDGESEGKAEEEGPEEPDVNIVNEGKPA</sequence>
<accession>A0AAV9V6J1</accession>
<dbReference type="Proteomes" id="UP001375240">
    <property type="component" value="Unassembled WGS sequence"/>
</dbReference>
<proteinExistence type="predicted"/>
<gene>
    <name evidence="2" type="ORF">TWF696_003994</name>
</gene>
<dbReference type="EMBL" id="JAVHNQ010000002">
    <property type="protein sequence ID" value="KAK6354863.1"/>
    <property type="molecule type" value="Genomic_DNA"/>
</dbReference>
<feature type="region of interest" description="Disordered" evidence="1">
    <location>
        <begin position="26"/>
        <end position="92"/>
    </location>
</feature>
<evidence type="ECO:0000256" key="1">
    <source>
        <dbReference type="SAM" id="MobiDB-lite"/>
    </source>
</evidence>
<feature type="compositionally biased region" description="Basic and acidic residues" evidence="1">
    <location>
        <begin position="64"/>
        <end position="75"/>
    </location>
</feature>
<dbReference type="AlphaFoldDB" id="A0AAV9V6J1"/>
<protein>
    <submittedName>
        <fullName evidence="2">Uncharacterized protein</fullName>
    </submittedName>
</protein>
<organism evidence="2 3">
    <name type="scientific">Orbilia brochopaga</name>
    <dbReference type="NCBI Taxonomy" id="3140254"/>
    <lineage>
        <taxon>Eukaryota</taxon>
        <taxon>Fungi</taxon>
        <taxon>Dikarya</taxon>
        <taxon>Ascomycota</taxon>
        <taxon>Pezizomycotina</taxon>
        <taxon>Orbiliomycetes</taxon>
        <taxon>Orbiliales</taxon>
        <taxon>Orbiliaceae</taxon>
        <taxon>Orbilia</taxon>
    </lineage>
</organism>
<comment type="caution">
    <text evidence="2">The sequence shown here is derived from an EMBL/GenBank/DDBJ whole genome shotgun (WGS) entry which is preliminary data.</text>
</comment>
<evidence type="ECO:0000313" key="2">
    <source>
        <dbReference type="EMBL" id="KAK6354863.1"/>
    </source>
</evidence>
<evidence type="ECO:0000313" key="3">
    <source>
        <dbReference type="Proteomes" id="UP001375240"/>
    </source>
</evidence>